<evidence type="ECO:0008006" key="4">
    <source>
        <dbReference type="Google" id="ProtNLM"/>
    </source>
</evidence>
<organism evidence="2 3">
    <name type="scientific">Sphingobium nicotianae</name>
    <dbReference type="NCBI Taxonomy" id="2782607"/>
    <lineage>
        <taxon>Bacteria</taxon>
        <taxon>Pseudomonadati</taxon>
        <taxon>Pseudomonadota</taxon>
        <taxon>Alphaproteobacteria</taxon>
        <taxon>Sphingomonadales</taxon>
        <taxon>Sphingomonadaceae</taxon>
        <taxon>Sphingobium</taxon>
    </lineage>
</organism>
<comment type="caution">
    <text evidence="2">The sequence shown here is derived from an EMBL/GenBank/DDBJ whole genome shotgun (WGS) entry which is preliminary data.</text>
</comment>
<dbReference type="AlphaFoldDB" id="A0A9X1IQ97"/>
<reference evidence="2" key="1">
    <citation type="submission" date="2021-05" db="EMBL/GenBank/DDBJ databases">
        <title>Genome of Sphingobium sp. strain.</title>
        <authorList>
            <person name="Fan R."/>
        </authorList>
    </citation>
    <scope>NUCLEOTIDE SEQUENCE</scope>
    <source>
        <strain evidence="2">H33</strain>
    </source>
</reference>
<keyword evidence="1" id="KW-0472">Membrane</keyword>
<dbReference type="EMBL" id="JAHGAW010000004">
    <property type="protein sequence ID" value="MBT2186613.1"/>
    <property type="molecule type" value="Genomic_DNA"/>
</dbReference>
<feature type="transmembrane region" description="Helical" evidence="1">
    <location>
        <begin position="50"/>
        <end position="76"/>
    </location>
</feature>
<evidence type="ECO:0000313" key="3">
    <source>
        <dbReference type="Proteomes" id="UP001138757"/>
    </source>
</evidence>
<keyword evidence="3" id="KW-1185">Reference proteome</keyword>
<proteinExistence type="predicted"/>
<sequence length="157" mass="16696">MRGYFWKALAICGTLDIGYAMALAMALGGRPGGVLRSVAAGPFGPQVLSWGISGPLAGLAVHYAIMAVMVAVFGLIAGRGLLDRVSPWIAGPVYGLILYLVMYWMVLPLRWPATQPTLDPATVASALFAHIVLVGLPMALIARRSFRKVRKAPVHGQ</sequence>
<feature type="transmembrane region" description="Helical" evidence="1">
    <location>
        <begin position="121"/>
        <end position="142"/>
    </location>
</feature>
<feature type="transmembrane region" description="Helical" evidence="1">
    <location>
        <begin position="88"/>
        <end position="109"/>
    </location>
</feature>
<dbReference type="RefSeq" id="WP_214622371.1">
    <property type="nucleotide sequence ID" value="NZ_JAHGAW010000004.1"/>
</dbReference>
<dbReference type="Proteomes" id="UP001138757">
    <property type="component" value="Unassembled WGS sequence"/>
</dbReference>
<evidence type="ECO:0000256" key="1">
    <source>
        <dbReference type="SAM" id="Phobius"/>
    </source>
</evidence>
<evidence type="ECO:0000313" key="2">
    <source>
        <dbReference type="EMBL" id="MBT2186613.1"/>
    </source>
</evidence>
<accession>A0A9X1IQ97</accession>
<keyword evidence="1" id="KW-1133">Transmembrane helix</keyword>
<protein>
    <recommendedName>
        <fullName evidence="4">DUF1440 domain-containing protein</fullName>
    </recommendedName>
</protein>
<keyword evidence="1" id="KW-0812">Transmembrane</keyword>
<gene>
    <name evidence="2" type="ORF">KK488_06590</name>
</gene>
<name>A0A9X1IQ97_9SPHN</name>